<dbReference type="STRING" id="1802685.A3C88_02725"/>
<reference evidence="1 2" key="1">
    <citation type="journal article" date="2016" name="Nat. Commun.">
        <title>Thousands of microbial genomes shed light on interconnected biogeochemical processes in an aquifer system.</title>
        <authorList>
            <person name="Anantharaman K."/>
            <person name="Brown C.T."/>
            <person name="Hug L.A."/>
            <person name="Sharon I."/>
            <person name="Castelle C.J."/>
            <person name="Probst A.J."/>
            <person name="Thomas B.C."/>
            <person name="Singh A."/>
            <person name="Wilkins M.J."/>
            <person name="Karaoz U."/>
            <person name="Brodie E.L."/>
            <person name="Williams K.H."/>
            <person name="Hubbard S.S."/>
            <person name="Banfield J.F."/>
        </authorList>
    </citation>
    <scope>NUCLEOTIDE SEQUENCE [LARGE SCALE GENOMIC DNA]</scope>
</reference>
<name>A0A1F8FU58_9BACT</name>
<evidence type="ECO:0000313" key="1">
    <source>
        <dbReference type="EMBL" id="OGN16704.1"/>
    </source>
</evidence>
<accession>A0A1F8FU58</accession>
<protein>
    <recommendedName>
        <fullName evidence="3">PilZ domain-containing protein</fullName>
    </recommendedName>
</protein>
<sequence length="153" mass="17657">MRRYKSYEEMQSDLTAEHRLRDASREDLNKHVEILITVPSHVDGHRVIGEIKEITRAGIQLNWAAQCTSPVGPVGSRSRFRRVAVTEIPFNLIENLPGSCGEGQICYLLLDRRILSLHKPYACFISPDQIEGLQPDEHDRMMQRYRAHQAHRI</sequence>
<dbReference type="EMBL" id="MGJZ01000026">
    <property type="protein sequence ID" value="OGN16704.1"/>
    <property type="molecule type" value="Genomic_DNA"/>
</dbReference>
<dbReference type="AlphaFoldDB" id="A0A1F8FU58"/>
<proteinExistence type="predicted"/>
<gene>
    <name evidence="1" type="ORF">A3C88_02725</name>
</gene>
<evidence type="ECO:0008006" key="3">
    <source>
        <dbReference type="Google" id="ProtNLM"/>
    </source>
</evidence>
<evidence type="ECO:0000313" key="2">
    <source>
        <dbReference type="Proteomes" id="UP000178117"/>
    </source>
</evidence>
<dbReference type="Proteomes" id="UP000178117">
    <property type="component" value="Unassembled WGS sequence"/>
</dbReference>
<organism evidence="1 2">
    <name type="scientific">Candidatus Yanofskybacteria bacterium RIFCSPHIGHO2_02_FULL_50_12</name>
    <dbReference type="NCBI Taxonomy" id="1802685"/>
    <lineage>
        <taxon>Bacteria</taxon>
        <taxon>Candidatus Yanofskyibacteriota</taxon>
    </lineage>
</organism>
<comment type="caution">
    <text evidence="1">The sequence shown here is derived from an EMBL/GenBank/DDBJ whole genome shotgun (WGS) entry which is preliminary data.</text>
</comment>